<dbReference type="GO" id="GO:0016491">
    <property type="term" value="F:oxidoreductase activity"/>
    <property type="evidence" value="ECO:0007669"/>
    <property type="project" value="UniProtKB-KW"/>
</dbReference>
<dbReference type="PANTHER" id="PTHR12126">
    <property type="entry name" value="NADH-UBIQUINONE OXIDOREDUCTASE 39 KDA SUBUNIT-RELATED"/>
    <property type="match status" value="1"/>
</dbReference>
<dbReference type="PANTHER" id="PTHR12126:SF11">
    <property type="entry name" value="NADH DEHYDROGENASE [UBIQUINONE] 1 ALPHA SUBCOMPLEX SUBUNIT 9, MITOCHONDRIAL"/>
    <property type="match status" value="1"/>
</dbReference>
<dbReference type="Gene3D" id="3.40.50.720">
    <property type="entry name" value="NAD(P)-binding Rossmann-like Domain"/>
    <property type="match status" value="1"/>
</dbReference>
<dbReference type="EMBL" id="KF901049">
    <property type="protein sequence ID" value="AIF16219.1"/>
    <property type="molecule type" value="Genomic_DNA"/>
</dbReference>
<evidence type="ECO:0000313" key="2">
    <source>
        <dbReference type="EMBL" id="AIF16219.1"/>
    </source>
</evidence>
<keyword evidence="2" id="KW-0560">Oxidoreductase</keyword>
<dbReference type="Pfam" id="PF01370">
    <property type="entry name" value="Epimerase"/>
    <property type="match status" value="1"/>
</dbReference>
<protein>
    <submittedName>
        <fullName evidence="2">NAD dependent epimerase/dehydratase family protein</fullName>
        <ecNumber evidence="2">1.6.5.3</ecNumber>
    </submittedName>
</protein>
<accession>A0A075HJX6</accession>
<sequence>MRTQIIDRVVVSGAKGFVGKNLRKFLSKNGISSIPLSRNHFKRKQFPSLKNASHFIHLAGIGSESIDQDSFLSVNTELTKSVINLCKKNNIKNIIYFSGLGVSKNSRSSYFISKFNAEQLIKKSGLQYTIFRPSYILGIDDYLTKNISKQILKKQVLIPGSGKFLLQPISIDDVCLCINTTLHSPKFLNKIIDLVGPKKIIFKNLIKKSLSSKIKIKKIDLELAYQKALTDINFEYGVEDLNILVGNYVGNHKKLQNLCNFKFKNIESLNT</sequence>
<evidence type="ECO:0000259" key="1">
    <source>
        <dbReference type="Pfam" id="PF01370"/>
    </source>
</evidence>
<organism evidence="2">
    <name type="scientific">uncultured marine thaumarchaeote KM3_73_B11</name>
    <dbReference type="NCBI Taxonomy" id="1456265"/>
    <lineage>
        <taxon>Archaea</taxon>
        <taxon>Nitrososphaerota</taxon>
        <taxon>environmental samples</taxon>
    </lineage>
</organism>
<dbReference type="SUPFAM" id="SSF51735">
    <property type="entry name" value="NAD(P)-binding Rossmann-fold domains"/>
    <property type="match status" value="1"/>
</dbReference>
<proteinExistence type="predicted"/>
<name>A0A075HJX6_9ARCH</name>
<dbReference type="InterPro" id="IPR051207">
    <property type="entry name" value="ComplexI_NDUFA9_subunit"/>
</dbReference>
<dbReference type="GO" id="GO:0044877">
    <property type="term" value="F:protein-containing complex binding"/>
    <property type="evidence" value="ECO:0007669"/>
    <property type="project" value="TreeGrafter"/>
</dbReference>
<dbReference type="AlphaFoldDB" id="A0A075HJX6"/>
<feature type="domain" description="NAD-dependent epimerase/dehydratase" evidence="1">
    <location>
        <begin position="9"/>
        <end position="184"/>
    </location>
</feature>
<reference evidence="2" key="1">
    <citation type="journal article" date="2014" name="Genome Biol. Evol.">
        <title>Pangenome evidence for extensive interdomain horizontal transfer affecting lineage core and shell genes in uncultured planktonic thaumarchaeota and euryarchaeota.</title>
        <authorList>
            <person name="Deschamps P."/>
            <person name="Zivanovic Y."/>
            <person name="Moreira D."/>
            <person name="Rodriguez-Valera F."/>
            <person name="Lopez-Garcia P."/>
        </authorList>
    </citation>
    <scope>NUCLEOTIDE SEQUENCE</scope>
</reference>
<dbReference type="InterPro" id="IPR036291">
    <property type="entry name" value="NAD(P)-bd_dom_sf"/>
</dbReference>
<dbReference type="InterPro" id="IPR001509">
    <property type="entry name" value="Epimerase_deHydtase"/>
</dbReference>
<dbReference type="EC" id="1.6.5.3" evidence="2"/>